<reference evidence="3" key="2">
    <citation type="submission" date="2025-09" db="UniProtKB">
        <authorList>
            <consortium name="Ensembl"/>
        </authorList>
    </citation>
    <scope>IDENTIFICATION</scope>
</reference>
<accession>A0A8C3S8M3</accession>
<dbReference type="Proteomes" id="UP000694403">
    <property type="component" value="Unplaced"/>
</dbReference>
<dbReference type="InterPro" id="IPR011009">
    <property type="entry name" value="Kinase-like_dom_sf"/>
</dbReference>
<feature type="region of interest" description="Disordered" evidence="1">
    <location>
        <begin position="327"/>
        <end position="382"/>
    </location>
</feature>
<sequence>MGLSEPTHRPLHPLCLCPSTAPCWGTPSPLGVQAPPHPLLGHTETSPPLVPWLCPLLGHTDPPLYQPRPCWDTLTPAPPLSPGTAVALKLMPKERSERRAFLREYCIALCLSAHAGFLRTLPIAFESPTHFAFAQELAPAGDLCAIGLPEAQVKRCAAQLAEALDFMHGKALVHRDIKLDNVLLFDSECRRVKLGDFGLTRLEGTPVCAMSGTLPYAPPELCLLEASETLELDASLDAWAFGVLLFCLGTGCFPWDVAVSPDPQFEAFGAWQNSTVPGEAPAPWRAFSTAAQEMFRRLLTLDPNRRSPAIEVHKYLPRVWLTSSLRELDAQPPPPRAPPRLGGGRPQSKLGKEVGGGEEGGASRSGGGGEPAPPAIASIPCHPSVSSAPIPIKLHLPQPDRPTGWAQGVCFPLTAPAPAGWAKEPLPTSTVSHGR</sequence>
<dbReference type="Pfam" id="PF00069">
    <property type="entry name" value="Pkinase"/>
    <property type="match status" value="1"/>
</dbReference>
<dbReference type="Gene3D" id="1.10.510.10">
    <property type="entry name" value="Transferase(Phosphotransferase) domain 1"/>
    <property type="match status" value="1"/>
</dbReference>
<dbReference type="PROSITE" id="PS00108">
    <property type="entry name" value="PROTEIN_KINASE_ST"/>
    <property type="match status" value="1"/>
</dbReference>
<dbReference type="AlphaFoldDB" id="A0A8C3S8M3"/>
<feature type="region of interest" description="Disordered" evidence="1">
    <location>
        <begin position="416"/>
        <end position="435"/>
    </location>
</feature>
<dbReference type="SMART" id="SM00220">
    <property type="entry name" value="S_TKc"/>
    <property type="match status" value="1"/>
</dbReference>
<feature type="domain" description="Protein kinase" evidence="2">
    <location>
        <begin position="24"/>
        <end position="316"/>
    </location>
</feature>
<proteinExistence type="predicted"/>
<reference evidence="3" key="1">
    <citation type="submission" date="2025-08" db="UniProtKB">
        <authorList>
            <consortium name="Ensembl"/>
        </authorList>
    </citation>
    <scope>IDENTIFICATION</scope>
</reference>
<dbReference type="GO" id="GO:0004674">
    <property type="term" value="F:protein serine/threonine kinase activity"/>
    <property type="evidence" value="ECO:0007669"/>
    <property type="project" value="TreeGrafter"/>
</dbReference>
<dbReference type="PANTHER" id="PTHR24359">
    <property type="entry name" value="SERINE/THREONINE-PROTEIN KINASE SBK1"/>
    <property type="match status" value="1"/>
</dbReference>
<dbReference type="InterPro" id="IPR000719">
    <property type="entry name" value="Prot_kinase_dom"/>
</dbReference>
<name>A0A8C3S8M3_CHESE</name>
<keyword evidence="4" id="KW-1185">Reference proteome</keyword>
<dbReference type="PANTHER" id="PTHR24359:SF39">
    <property type="entry name" value="PROTEIN KINASE DOMAIN-CONTAINING PROTEIN"/>
    <property type="match status" value="1"/>
</dbReference>
<protein>
    <submittedName>
        <fullName evidence="3">SH3 domain binding kinase family member 3</fullName>
    </submittedName>
</protein>
<dbReference type="InterPro" id="IPR008271">
    <property type="entry name" value="Ser/Thr_kinase_AS"/>
</dbReference>
<evidence type="ECO:0000313" key="4">
    <source>
        <dbReference type="Proteomes" id="UP000694403"/>
    </source>
</evidence>
<dbReference type="GO" id="GO:0005524">
    <property type="term" value="F:ATP binding"/>
    <property type="evidence" value="ECO:0007669"/>
    <property type="project" value="InterPro"/>
</dbReference>
<evidence type="ECO:0000313" key="3">
    <source>
        <dbReference type="Ensembl" id="ENSCSRP00000010629.1"/>
    </source>
</evidence>
<dbReference type="PROSITE" id="PS50011">
    <property type="entry name" value="PROTEIN_KINASE_DOM"/>
    <property type="match status" value="1"/>
</dbReference>
<dbReference type="SUPFAM" id="SSF56112">
    <property type="entry name" value="Protein kinase-like (PK-like)"/>
    <property type="match status" value="1"/>
</dbReference>
<evidence type="ECO:0000256" key="1">
    <source>
        <dbReference type="SAM" id="MobiDB-lite"/>
    </source>
</evidence>
<evidence type="ECO:0000259" key="2">
    <source>
        <dbReference type="PROSITE" id="PS50011"/>
    </source>
</evidence>
<organism evidence="3 4">
    <name type="scientific">Chelydra serpentina</name>
    <name type="common">Snapping turtle</name>
    <name type="synonym">Testudo serpentina</name>
    <dbReference type="NCBI Taxonomy" id="8475"/>
    <lineage>
        <taxon>Eukaryota</taxon>
        <taxon>Metazoa</taxon>
        <taxon>Chordata</taxon>
        <taxon>Craniata</taxon>
        <taxon>Vertebrata</taxon>
        <taxon>Euteleostomi</taxon>
        <taxon>Archelosauria</taxon>
        <taxon>Testudinata</taxon>
        <taxon>Testudines</taxon>
        <taxon>Cryptodira</taxon>
        <taxon>Durocryptodira</taxon>
        <taxon>Americhelydia</taxon>
        <taxon>Chelydroidea</taxon>
        <taxon>Chelydridae</taxon>
        <taxon>Chelydra</taxon>
    </lineage>
</organism>
<dbReference type="Ensembl" id="ENSCSRT00000011019.1">
    <property type="protein sequence ID" value="ENSCSRP00000010629.1"/>
    <property type="gene ID" value="ENSCSRG00000007789.1"/>
</dbReference>
<feature type="compositionally biased region" description="Gly residues" evidence="1">
    <location>
        <begin position="353"/>
        <end position="370"/>
    </location>
</feature>